<keyword evidence="1" id="KW-0472">Membrane</keyword>
<keyword evidence="1" id="KW-0812">Transmembrane</keyword>
<protein>
    <submittedName>
        <fullName evidence="2">Uncharacterized protein</fullName>
    </submittedName>
</protein>
<dbReference type="EMBL" id="MN740548">
    <property type="protein sequence ID" value="QHS77454.1"/>
    <property type="molecule type" value="Genomic_DNA"/>
</dbReference>
<proteinExistence type="predicted"/>
<organism evidence="2">
    <name type="scientific">viral metagenome</name>
    <dbReference type="NCBI Taxonomy" id="1070528"/>
    <lineage>
        <taxon>unclassified sequences</taxon>
        <taxon>metagenomes</taxon>
        <taxon>organismal metagenomes</taxon>
    </lineage>
</organism>
<evidence type="ECO:0000313" key="2">
    <source>
        <dbReference type="EMBL" id="QHS77454.1"/>
    </source>
</evidence>
<evidence type="ECO:0000256" key="1">
    <source>
        <dbReference type="SAM" id="Phobius"/>
    </source>
</evidence>
<reference evidence="2" key="1">
    <citation type="journal article" date="2020" name="Nature">
        <title>Giant virus diversity and host interactions through global metagenomics.</title>
        <authorList>
            <person name="Schulz F."/>
            <person name="Roux S."/>
            <person name="Paez-Espino D."/>
            <person name="Jungbluth S."/>
            <person name="Walsh D.A."/>
            <person name="Denef V.J."/>
            <person name="McMahon K.D."/>
            <person name="Konstantinidis K.T."/>
            <person name="Eloe-Fadrosh E.A."/>
            <person name="Kyrpides N.C."/>
            <person name="Woyke T."/>
        </authorList>
    </citation>
    <scope>NUCLEOTIDE SEQUENCE</scope>
    <source>
        <strain evidence="2">GVMAG-S-1004661-13</strain>
    </source>
</reference>
<sequence>MNYNNLYNKKIVFYLLIIATSFFIINKINVTIKTFLIILVSWYSINFFNKYIKFNEENEKEIEEEKKEYIIPTINFNNIDNQKIVNFLFSIQEYHRYNPSAYEQFSDCLGNFYKVIKDTQKNTKQIYLNWELLEKYKKCSLNNLHSITLSLPSDVNLITKLDKKILELEDILVNDMLKIYEIYKDHIKKNRNWYSKEIVIGPQPYNIKESTIHTYDYFM</sequence>
<keyword evidence="1" id="KW-1133">Transmembrane helix</keyword>
<dbReference type="AlphaFoldDB" id="A0A6C0ACN5"/>
<name>A0A6C0ACN5_9ZZZZ</name>
<accession>A0A6C0ACN5</accession>
<feature type="transmembrane region" description="Helical" evidence="1">
    <location>
        <begin position="12"/>
        <end position="45"/>
    </location>
</feature>